<organism evidence="8 9">
    <name type="scientific">Patiria miniata</name>
    <name type="common">Bat star</name>
    <name type="synonym">Asterina miniata</name>
    <dbReference type="NCBI Taxonomy" id="46514"/>
    <lineage>
        <taxon>Eukaryota</taxon>
        <taxon>Metazoa</taxon>
        <taxon>Echinodermata</taxon>
        <taxon>Eleutherozoa</taxon>
        <taxon>Asterozoa</taxon>
        <taxon>Asteroidea</taxon>
        <taxon>Valvatacea</taxon>
        <taxon>Valvatida</taxon>
        <taxon>Asterinidae</taxon>
        <taxon>Patiria</taxon>
    </lineage>
</organism>
<sequence>MSCYGVAHFCQFPGMGKTKSSKFQRLRGEQEEQDAFLPEEPAVPADVQKCCKEKIRNLAAFWLFEACSSYMYVVMLSAAYDILGGQYEIGNATSQENDTSRGRFDCNPLSTGAVLLANVLPDMFVTLSAPWYLHHISYDIKVFSTVTSAVLSCLIVSLSPIRALTIFGVVCAGISGGLGEFTCVSLLSFYDKSVVSVWSSGTGGAGIVASIAYAGLIEVGMTPRNALLVQVIVPLGIVVGYWCVLVRVPTSKLIQNDVQEDDDPDRLEEYDPFQGKCEDAEERHLTFEERAKYFQYLLKYIIPLWLVYFGSYFINHGLLELIFVRGIWLSHESQYRWFQVLYQVGVFISRSSINLFTCRILWIFPILQWAVLVLILSGVYFEWTPSIFLIFGIIFFEGIVSGASYVNTFYLISQNEDPKYKEFAMGATTASESCGIAIAGMIAIPVHDAICRI</sequence>
<dbReference type="PRINTS" id="PR01315">
    <property type="entry name" value="BATTENIN"/>
</dbReference>
<feature type="transmembrane region" description="Helical" evidence="7">
    <location>
        <begin position="227"/>
        <end position="246"/>
    </location>
</feature>
<dbReference type="PANTHER" id="PTHR10981:SF0">
    <property type="entry name" value="BATTENIN"/>
    <property type="match status" value="1"/>
</dbReference>
<dbReference type="RefSeq" id="XP_038064478.1">
    <property type="nucleotide sequence ID" value="XM_038208550.1"/>
</dbReference>
<feature type="transmembrane region" description="Helical" evidence="7">
    <location>
        <begin position="164"/>
        <end position="187"/>
    </location>
</feature>
<evidence type="ECO:0000256" key="4">
    <source>
        <dbReference type="ARBA" id="ARBA00022692"/>
    </source>
</evidence>
<keyword evidence="3" id="KW-0813">Transport</keyword>
<evidence type="ECO:0000313" key="8">
    <source>
        <dbReference type="EnsemblMetazoa" id="XP_038064478.1"/>
    </source>
</evidence>
<feature type="transmembrane region" description="Helical" evidence="7">
    <location>
        <begin position="140"/>
        <end position="158"/>
    </location>
</feature>
<evidence type="ECO:0000256" key="3">
    <source>
        <dbReference type="ARBA" id="ARBA00022448"/>
    </source>
</evidence>
<dbReference type="PIRSF" id="PIRSF015974">
    <property type="entry name" value="CLN3_BTN1"/>
    <property type="match status" value="1"/>
</dbReference>
<feature type="transmembrane region" description="Helical" evidence="7">
    <location>
        <begin position="194"/>
        <end position="215"/>
    </location>
</feature>
<keyword evidence="4 7" id="KW-0812">Transmembrane</keyword>
<evidence type="ECO:0000256" key="7">
    <source>
        <dbReference type="RuleBase" id="RU361113"/>
    </source>
</evidence>
<dbReference type="OrthoDB" id="5965864at2759"/>
<dbReference type="AlphaFoldDB" id="A0A914ALM1"/>
<feature type="transmembrane region" description="Helical" evidence="7">
    <location>
        <begin position="58"/>
        <end position="80"/>
    </location>
</feature>
<keyword evidence="5 7" id="KW-1133">Transmembrane helix</keyword>
<dbReference type="Gene3D" id="1.20.1250.20">
    <property type="entry name" value="MFS general substrate transporter like domains"/>
    <property type="match status" value="1"/>
</dbReference>
<dbReference type="GO" id="GO:0051453">
    <property type="term" value="P:regulation of intracellular pH"/>
    <property type="evidence" value="ECO:0007669"/>
    <property type="project" value="TreeGrafter"/>
</dbReference>
<dbReference type="Pfam" id="PF02487">
    <property type="entry name" value="CLN3"/>
    <property type="match status" value="1"/>
</dbReference>
<evidence type="ECO:0000256" key="2">
    <source>
        <dbReference type="ARBA" id="ARBA00007467"/>
    </source>
</evidence>
<dbReference type="InterPro" id="IPR036259">
    <property type="entry name" value="MFS_trans_sf"/>
</dbReference>
<dbReference type="Proteomes" id="UP000887568">
    <property type="component" value="Unplaced"/>
</dbReference>
<keyword evidence="6 7" id="KW-0472">Membrane</keyword>
<name>A0A914ALM1_PATMI</name>
<dbReference type="SUPFAM" id="SSF103473">
    <property type="entry name" value="MFS general substrate transporter"/>
    <property type="match status" value="1"/>
</dbReference>
<dbReference type="OMA" id="WLCNWQV"/>
<dbReference type="PANTHER" id="PTHR10981">
    <property type="entry name" value="BATTENIN"/>
    <property type="match status" value="1"/>
</dbReference>
<evidence type="ECO:0000256" key="5">
    <source>
        <dbReference type="ARBA" id="ARBA00022989"/>
    </source>
</evidence>
<keyword evidence="7" id="KW-0458">Lysosome</keyword>
<evidence type="ECO:0000313" key="9">
    <source>
        <dbReference type="Proteomes" id="UP000887568"/>
    </source>
</evidence>
<proteinExistence type="inferred from homology"/>
<comment type="subcellular location">
    <subcellularLocation>
        <location evidence="1">Endomembrane system</location>
        <topology evidence="1">Multi-pass membrane protein</topology>
    </subcellularLocation>
    <subcellularLocation>
        <location evidence="7">Lysosome membrane</location>
        <topology evidence="7">Multi-pass membrane protein</topology>
    </subcellularLocation>
</comment>
<dbReference type="GO" id="GO:0012505">
    <property type="term" value="C:endomembrane system"/>
    <property type="evidence" value="ECO:0007669"/>
    <property type="project" value="UniProtKB-SubCell"/>
</dbReference>
<dbReference type="GO" id="GO:0005765">
    <property type="term" value="C:lysosomal membrane"/>
    <property type="evidence" value="ECO:0007669"/>
    <property type="project" value="UniProtKB-SubCell"/>
</dbReference>
<feature type="transmembrane region" description="Helical" evidence="7">
    <location>
        <begin position="293"/>
        <end position="314"/>
    </location>
</feature>
<dbReference type="InterPro" id="IPR003492">
    <property type="entry name" value="Battenin_disease_Cln3"/>
</dbReference>
<keyword evidence="9" id="KW-1185">Reference proteome</keyword>
<feature type="transmembrane region" description="Helical" evidence="7">
    <location>
        <begin position="360"/>
        <end position="381"/>
    </location>
</feature>
<dbReference type="EnsemblMetazoa" id="XM_038208550.1">
    <property type="protein sequence ID" value="XP_038064478.1"/>
    <property type="gene ID" value="LOC119734915"/>
</dbReference>
<dbReference type="GeneID" id="119734915"/>
<comment type="similarity">
    <text evidence="2 7">Belongs to the battenin family.</text>
</comment>
<dbReference type="GO" id="GO:0007040">
    <property type="term" value="P:lysosome organization"/>
    <property type="evidence" value="ECO:0007669"/>
    <property type="project" value="TreeGrafter"/>
</dbReference>
<evidence type="ECO:0000256" key="1">
    <source>
        <dbReference type="ARBA" id="ARBA00004127"/>
    </source>
</evidence>
<feature type="transmembrane region" description="Helical" evidence="7">
    <location>
        <begin position="387"/>
        <end position="412"/>
    </location>
</feature>
<dbReference type="InterPro" id="IPR018460">
    <property type="entry name" value="Battenin_disease_Cln3_subgr"/>
</dbReference>
<reference evidence="8" key="1">
    <citation type="submission" date="2022-11" db="UniProtKB">
        <authorList>
            <consortium name="EnsemblMetazoa"/>
        </authorList>
    </citation>
    <scope>IDENTIFICATION</scope>
</reference>
<feature type="transmembrane region" description="Helical" evidence="7">
    <location>
        <begin position="113"/>
        <end position="133"/>
    </location>
</feature>
<accession>A0A914ALM1</accession>
<evidence type="ECO:0000256" key="6">
    <source>
        <dbReference type="ARBA" id="ARBA00023136"/>
    </source>
</evidence>
<protein>
    <recommendedName>
        <fullName evidence="7">Battenin</fullName>
    </recommendedName>
</protein>